<keyword evidence="12" id="KW-0843">Virulence</keyword>
<evidence type="ECO:0000256" key="16">
    <source>
        <dbReference type="SAM" id="Phobius"/>
    </source>
</evidence>
<name>A0A9Q3CEM2_9BASI</name>
<evidence type="ECO:0000256" key="9">
    <source>
        <dbReference type="ARBA" id="ARBA00022801"/>
    </source>
</evidence>
<keyword evidence="16" id="KW-0472">Membrane</keyword>
<evidence type="ECO:0000256" key="15">
    <source>
        <dbReference type="PROSITE-ProRule" id="PRU01032"/>
    </source>
</evidence>
<protein>
    <recommendedName>
        <fullName evidence="4">tripeptidyl-peptidase II</fullName>
        <ecNumber evidence="4">3.4.14.10</ecNumber>
    </recommendedName>
</protein>
<evidence type="ECO:0000256" key="5">
    <source>
        <dbReference type="ARBA" id="ARBA00022525"/>
    </source>
</evidence>
<dbReference type="OrthoDB" id="409122at2759"/>
<dbReference type="GO" id="GO:0004252">
    <property type="term" value="F:serine-type endopeptidase activity"/>
    <property type="evidence" value="ECO:0007669"/>
    <property type="project" value="UniProtKB-UniRule"/>
</dbReference>
<evidence type="ECO:0000313" key="19">
    <source>
        <dbReference type="Proteomes" id="UP000765509"/>
    </source>
</evidence>
<dbReference type="PANTHER" id="PTHR14218">
    <property type="entry name" value="PROTEASE S8 TRIPEPTIDYL PEPTIDASE I CLN2"/>
    <property type="match status" value="1"/>
</dbReference>
<keyword evidence="10 15" id="KW-0720">Serine protease</keyword>
<dbReference type="InterPro" id="IPR036852">
    <property type="entry name" value="Peptidase_S8/S53_dom_sf"/>
</dbReference>
<keyword evidence="7 15" id="KW-0479">Metal-binding</keyword>
<feature type="transmembrane region" description="Helical" evidence="16">
    <location>
        <begin position="103"/>
        <end position="120"/>
    </location>
</feature>
<dbReference type="Pfam" id="PF09286">
    <property type="entry name" value="Pro-kuma_activ"/>
    <property type="match status" value="1"/>
</dbReference>
<feature type="binding site" evidence="15">
    <location>
        <position position="754"/>
    </location>
    <ligand>
        <name>Ca(2+)</name>
        <dbReference type="ChEBI" id="CHEBI:29108"/>
    </ligand>
</feature>
<keyword evidence="14" id="KW-0325">Glycoprotein</keyword>
<proteinExistence type="predicted"/>
<keyword evidence="8" id="KW-0732">Signal</keyword>
<dbReference type="InterPro" id="IPR000209">
    <property type="entry name" value="Peptidase_S8/S53_dom"/>
</dbReference>
<reference evidence="18" key="1">
    <citation type="submission" date="2021-03" db="EMBL/GenBank/DDBJ databases">
        <title>Draft genome sequence of rust myrtle Austropuccinia psidii MF-1, a brazilian biotype.</title>
        <authorList>
            <person name="Quecine M.C."/>
            <person name="Pachon D.M.R."/>
            <person name="Bonatelli M.L."/>
            <person name="Correr F.H."/>
            <person name="Franceschini L.M."/>
            <person name="Leite T.F."/>
            <person name="Margarido G.R.A."/>
            <person name="Almeida C.A."/>
            <person name="Ferrarezi J.A."/>
            <person name="Labate C.A."/>
        </authorList>
    </citation>
    <scope>NUCLEOTIDE SEQUENCE</scope>
    <source>
        <strain evidence="18">MF-1</strain>
    </source>
</reference>
<evidence type="ECO:0000256" key="13">
    <source>
        <dbReference type="ARBA" id="ARBA00023145"/>
    </source>
</evidence>
<dbReference type="Pfam" id="PF00082">
    <property type="entry name" value="Peptidase_S8"/>
    <property type="match status" value="1"/>
</dbReference>
<keyword evidence="11 15" id="KW-0106">Calcium</keyword>
<evidence type="ECO:0000256" key="2">
    <source>
        <dbReference type="ARBA" id="ARBA00002451"/>
    </source>
</evidence>
<evidence type="ECO:0000256" key="3">
    <source>
        <dbReference type="ARBA" id="ARBA00004239"/>
    </source>
</evidence>
<feature type="active site" description="Charge relay system" evidence="15">
    <location>
        <position position="446"/>
    </location>
</feature>
<dbReference type="InterPro" id="IPR050819">
    <property type="entry name" value="Tripeptidyl-peptidase_I"/>
</dbReference>
<feature type="transmembrane region" description="Helical" evidence="16">
    <location>
        <begin position="60"/>
        <end position="82"/>
    </location>
</feature>
<evidence type="ECO:0000256" key="4">
    <source>
        <dbReference type="ARBA" id="ARBA00012462"/>
    </source>
</evidence>
<evidence type="ECO:0000256" key="8">
    <source>
        <dbReference type="ARBA" id="ARBA00022729"/>
    </source>
</evidence>
<dbReference type="CDD" id="cd11377">
    <property type="entry name" value="Pro-peptidase_S53"/>
    <property type="match status" value="1"/>
</dbReference>
<evidence type="ECO:0000256" key="12">
    <source>
        <dbReference type="ARBA" id="ARBA00023026"/>
    </source>
</evidence>
<dbReference type="EMBL" id="AVOT02007408">
    <property type="protein sequence ID" value="MBW0483839.1"/>
    <property type="molecule type" value="Genomic_DNA"/>
</dbReference>
<evidence type="ECO:0000256" key="1">
    <source>
        <dbReference type="ARBA" id="ARBA00001910"/>
    </source>
</evidence>
<dbReference type="FunFam" id="3.40.50.200:FF:000015">
    <property type="entry name" value="Tripeptidyl peptidase A"/>
    <property type="match status" value="1"/>
</dbReference>
<dbReference type="PROSITE" id="PS51695">
    <property type="entry name" value="SEDOLISIN"/>
    <property type="match status" value="1"/>
</dbReference>
<dbReference type="InterPro" id="IPR030400">
    <property type="entry name" value="Sedolisin_dom"/>
</dbReference>
<comment type="subcellular location">
    <subcellularLocation>
        <location evidence="3">Secreted</location>
        <location evidence="3">Extracellular space</location>
    </subcellularLocation>
</comment>
<evidence type="ECO:0000313" key="18">
    <source>
        <dbReference type="EMBL" id="MBW0483839.1"/>
    </source>
</evidence>
<dbReference type="AlphaFoldDB" id="A0A9Q3CEM2"/>
<dbReference type="SMART" id="SM00944">
    <property type="entry name" value="Pro-kuma_activ"/>
    <property type="match status" value="1"/>
</dbReference>
<dbReference type="CDD" id="cd04056">
    <property type="entry name" value="Peptidases_S53"/>
    <property type="match status" value="1"/>
</dbReference>
<dbReference type="EC" id="3.4.14.10" evidence="4"/>
<keyword evidence="6 15" id="KW-0645">Protease</keyword>
<evidence type="ECO:0000256" key="14">
    <source>
        <dbReference type="ARBA" id="ARBA00023180"/>
    </source>
</evidence>
<keyword evidence="19" id="KW-1185">Reference proteome</keyword>
<dbReference type="GO" id="GO:0006508">
    <property type="term" value="P:proteolysis"/>
    <property type="evidence" value="ECO:0007669"/>
    <property type="project" value="UniProtKB-KW"/>
</dbReference>
<dbReference type="SUPFAM" id="SSF52743">
    <property type="entry name" value="Subtilisin-like"/>
    <property type="match status" value="1"/>
</dbReference>
<evidence type="ECO:0000256" key="10">
    <source>
        <dbReference type="ARBA" id="ARBA00022825"/>
    </source>
</evidence>
<comment type="catalytic activity">
    <reaction evidence="1">
        <text>Release of an N-terminal tripeptide from a polypeptide.</text>
        <dbReference type="EC" id="3.4.14.10"/>
    </reaction>
</comment>
<feature type="active site" description="Charge relay system" evidence="15">
    <location>
        <position position="690"/>
    </location>
</feature>
<comment type="caution">
    <text evidence="18">The sequence shown here is derived from an EMBL/GenBank/DDBJ whole genome shotgun (WGS) entry which is preliminary data.</text>
</comment>
<dbReference type="GO" id="GO:0046872">
    <property type="term" value="F:metal ion binding"/>
    <property type="evidence" value="ECO:0007669"/>
    <property type="project" value="UniProtKB-UniRule"/>
</dbReference>
<dbReference type="GO" id="GO:0008240">
    <property type="term" value="F:tripeptidyl-peptidase activity"/>
    <property type="evidence" value="ECO:0007669"/>
    <property type="project" value="UniProtKB-EC"/>
</dbReference>
<keyword evidence="16" id="KW-0812">Transmembrane</keyword>
<keyword evidence="13" id="KW-0865">Zymogen</keyword>
<feature type="domain" description="Peptidase S53" evidence="17">
    <location>
        <begin position="368"/>
        <end position="774"/>
    </location>
</feature>
<dbReference type="PANTHER" id="PTHR14218:SF19">
    <property type="entry name" value="SERINE PROTEASE AORO, PUTATIVE (AFU_ORTHOLOGUE AFUA_6G10250)-RELATED"/>
    <property type="match status" value="1"/>
</dbReference>
<comment type="cofactor">
    <cofactor evidence="15">
        <name>Ca(2+)</name>
        <dbReference type="ChEBI" id="CHEBI:29108"/>
    </cofactor>
    <text evidence="15">Binds 1 Ca(2+) ion per subunit.</text>
</comment>
<dbReference type="Proteomes" id="UP000765509">
    <property type="component" value="Unassembled WGS sequence"/>
</dbReference>
<evidence type="ECO:0000256" key="11">
    <source>
        <dbReference type="ARBA" id="ARBA00022837"/>
    </source>
</evidence>
<gene>
    <name evidence="18" type="ORF">O181_023554</name>
</gene>
<feature type="binding site" evidence="15">
    <location>
        <position position="752"/>
    </location>
    <ligand>
        <name>Ca(2+)</name>
        <dbReference type="ChEBI" id="CHEBI:29108"/>
    </ligand>
</feature>
<dbReference type="SUPFAM" id="SSF54897">
    <property type="entry name" value="Protease propeptides/inhibitors"/>
    <property type="match status" value="1"/>
</dbReference>
<sequence length="774" mass="86204">MANVVPLDHEHSWIGWTLRAGMPSSTPRNGLCWPQWPHLAEQKSAAHRQDQPVLCSLSRLILKAFTLAYCIHRPILFASFYISIKEGPFFKCFNQKSAMTRPICFWYLLLIFLGLFSLSWSTSPKGKLTHDKRIPNSLWKRKEDFIPLAETSTLRHFKFGLKQSNLNTLYDELIKVSDPVSSSYGSHWTPDRIRDHFAPAAESVEKVSQWLRNHTSNFPRKRQITLSKGRNWVNIQLTLKEAEELLDTRYHMYLHEHTGRTHIACEEYKLPVDLFEHIDLVLPTVHFDTMQFDRHTTPSKINHLPEKSGERHETRGRRVFSAPAISPVAGAGRRLGNPNSGNIPQYSKTFNPAQISKKKNELSHCANMTTLDCLKALYKFGNYQMKSPKNHSLAIVEFTPQSVIYKDMDQFFSVFSPEMKGARPKLFPIDGGVANQDVIDFGLNGESNLDLQYSMPFVYPLNVSLYQVGDPSIGASFNNFLDALDASYCSSPLDPLQDAIYPNPIGYSKRDCGTIKPADIISVSYGMNEADATPAYLSRQCDEYGKLGLMGITFLFSSGDNGVAGNRGVCLSEDGSQSLVGKIFNPSFPGTCPYVTSVGATQVAPGRTVHDPEVACYTRIHSGGGFSNHFQLPKYQSKSLKNYFKNHSPSLDQAQYNSSRRTRGFPDVSANGANYVVAVDGKFGLVYGSSASAPVIASMLSMINDARIMVGRKPVGFINPAIYSSYLKSAFNDITQGANPGCGTQGFSAVQGWDPVTGLGTVDFSKLLPLWEKL</sequence>
<feature type="active site" description="Charge relay system" evidence="15">
    <location>
        <position position="450"/>
    </location>
</feature>
<keyword evidence="9 15" id="KW-0378">Hydrolase</keyword>
<feature type="binding site" evidence="15">
    <location>
        <position position="734"/>
    </location>
    <ligand>
        <name>Ca(2+)</name>
        <dbReference type="ChEBI" id="CHEBI:29108"/>
    </ligand>
</feature>
<accession>A0A9Q3CEM2</accession>
<evidence type="ECO:0000256" key="6">
    <source>
        <dbReference type="ARBA" id="ARBA00022670"/>
    </source>
</evidence>
<keyword evidence="16" id="KW-1133">Transmembrane helix</keyword>
<comment type="function">
    <text evidence="2">Secreted tripeptidyl-peptidase which degrades proteins at acidic pHs and is involved in virulence.</text>
</comment>
<keyword evidence="5" id="KW-0964">Secreted</keyword>
<organism evidence="18 19">
    <name type="scientific">Austropuccinia psidii MF-1</name>
    <dbReference type="NCBI Taxonomy" id="1389203"/>
    <lineage>
        <taxon>Eukaryota</taxon>
        <taxon>Fungi</taxon>
        <taxon>Dikarya</taxon>
        <taxon>Basidiomycota</taxon>
        <taxon>Pucciniomycotina</taxon>
        <taxon>Pucciniomycetes</taxon>
        <taxon>Pucciniales</taxon>
        <taxon>Sphaerophragmiaceae</taxon>
        <taxon>Austropuccinia</taxon>
    </lineage>
</organism>
<evidence type="ECO:0000256" key="7">
    <source>
        <dbReference type="ARBA" id="ARBA00022723"/>
    </source>
</evidence>
<feature type="binding site" evidence="15">
    <location>
        <position position="733"/>
    </location>
    <ligand>
        <name>Ca(2+)</name>
        <dbReference type="ChEBI" id="CHEBI:29108"/>
    </ligand>
</feature>
<evidence type="ECO:0000259" key="17">
    <source>
        <dbReference type="PROSITE" id="PS51695"/>
    </source>
</evidence>
<dbReference type="GO" id="GO:0005576">
    <property type="term" value="C:extracellular region"/>
    <property type="evidence" value="ECO:0007669"/>
    <property type="project" value="UniProtKB-SubCell"/>
</dbReference>
<dbReference type="InterPro" id="IPR015366">
    <property type="entry name" value="S53_propep"/>
</dbReference>
<dbReference type="Gene3D" id="3.40.50.200">
    <property type="entry name" value="Peptidase S8/S53 domain"/>
    <property type="match status" value="1"/>
</dbReference>